<reference evidence="2 3" key="1">
    <citation type="submission" date="2007-11" db="EMBL/GenBank/DDBJ databases">
        <title>Sequence and organization of Orgyia leucostigma nucleopolyhedrovirus genome.</title>
        <authorList>
            <person name="Eveleigh R.J.M."/>
            <person name="Lapointe R."/>
            <person name="Graham R.I."/>
            <person name="Lauzon H.A.M."/>
            <person name="Pavlik L."/>
            <person name="Arif B.M."/>
            <person name="Lucarotti C.J."/>
        </authorList>
    </citation>
    <scope>NUCLEOTIDE SEQUENCE [LARGE SCALE GENOMIC DNA]</scope>
    <source>
        <strain evidence="2">CFS-77</strain>
    </source>
</reference>
<dbReference type="GO" id="GO:0039679">
    <property type="term" value="C:viral occlusion body"/>
    <property type="evidence" value="ECO:0007669"/>
    <property type="project" value="InterPro"/>
</dbReference>
<keyword evidence="3" id="KW-1185">Reference proteome</keyword>
<evidence type="ECO:0000313" key="3">
    <source>
        <dbReference type="Proteomes" id="UP000203316"/>
    </source>
</evidence>
<feature type="region of interest" description="Disordered" evidence="1">
    <location>
        <begin position="69"/>
        <end position="92"/>
    </location>
</feature>
<evidence type="ECO:0000313" key="2">
    <source>
        <dbReference type="EMBL" id="ABY65747.1"/>
    </source>
</evidence>
<dbReference type="InterPro" id="IPR008702">
    <property type="entry name" value="NPV_P10"/>
</dbReference>
<organism evidence="2 3">
    <name type="scientific">Orgyia leucostigma nucleopolyhedrovirus</name>
    <dbReference type="NCBI Taxonomy" id="490711"/>
    <lineage>
        <taxon>Viruses</taxon>
        <taxon>Viruses incertae sedis</taxon>
        <taxon>Naldaviricetes</taxon>
        <taxon>Lefavirales</taxon>
        <taxon>Baculoviridae</taxon>
        <taxon>Alphabaculovirus</taxon>
        <taxon>Alphabaculovirus orleucostigmae</taxon>
    </lineage>
</organism>
<dbReference type="Pfam" id="PF05531">
    <property type="entry name" value="NPV_P10"/>
    <property type="match status" value="1"/>
</dbReference>
<protein>
    <submittedName>
        <fullName evidence="2">p10</fullName>
    </submittedName>
</protein>
<accession>B0FDN9</accession>
<dbReference type="OrthoDB" id="26023at10239"/>
<name>B0FDN9_9ABAC</name>
<feature type="compositionally biased region" description="Basic residues" evidence="1">
    <location>
        <begin position="82"/>
        <end position="92"/>
    </location>
</feature>
<proteinExistence type="predicted"/>
<evidence type="ECO:0000256" key="1">
    <source>
        <dbReference type="SAM" id="MobiDB-lite"/>
    </source>
</evidence>
<sequence length="92" mass="10049">MSQNILLLIRADIKALDDKVTALQQTVEDVRTNLPDVTELNEKLDAQTQSLDTISTTVQEIHDTLNPTLPEIPEIDVPGLTKSKKVGSGGKK</sequence>
<dbReference type="GeneID" id="5850459"/>
<dbReference type="Proteomes" id="UP000203316">
    <property type="component" value="Segment"/>
</dbReference>
<gene>
    <name evidence="2" type="primary">p10</name>
</gene>
<dbReference type="EMBL" id="EU309041">
    <property type="protein sequence ID" value="ABY65747.1"/>
    <property type="molecule type" value="Genomic_DNA"/>
</dbReference>
<dbReference type="RefSeq" id="YP_001650931.1">
    <property type="nucleotide sequence ID" value="NC_010276.1"/>
</dbReference>
<dbReference type="KEGG" id="vg:5850459"/>
<dbReference type="Gene3D" id="1.20.1480.30">
    <property type="entry name" value="Designed four-helix bundle protein"/>
    <property type="match status" value="1"/>
</dbReference>